<evidence type="ECO:0000256" key="1">
    <source>
        <dbReference type="SAM" id="MobiDB-lite"/>
    </source>
</evidence>
<gene>
    <name evidence="2" type="ORF">Rsub_07734</name>
</gene>
<evidence type="ECO:0000313" key="3">
    <source>
        <dbReference type="Proteomes" id="UP000247498"/>
    </source>
</evidence>
<sequence length="480" mass="49261">MSMPIPEIDSRPRDELTDRLIKEALEDEERRKRAKKGLPPQGVPAPAAKRPHKGKTLGEIEEEEGGPVRESLVGMAHTKRAQRRRAGAVADETELPDDIAAAEEFASGEEEEEGDDDEGGEGGERGPPRKRQRGEDGKAKKGGGGAAEPAALPGGDAAPLTAFNLNEERQEGHFDEEGNFVFDKGDAGDRDDEWLRSDEGKAVMSEELRKRVEAQHAAMSAADAAPVMGEAQVARCQLEMSKLMAEGETVAAALRRLRGGDAGPKKAMGKREKARLAKLEAERAAKAAAKGGAAAAAGPGDAGAGADVGAFARLTELADGLVSAGELDVYSSTREQLARWAALVLPRSEVEGGGGGAGGAGTKRAAVDDDDDDMFADDDGAPKPAAPAAAAPAAAAAAASAAAPAAAAAAPPAPAPAAAPARAAEPAVAGDDDGYDSWPIKELRRFLQERGEDTAGIVEKADLVARVRAAAAKGPARTGA</sequence>
<protein>
    <submittedName>
        <fullName evidence="2">Uncharacterized protein</fullName>
    </submittedName>
</protein>
<keyword evidence="3" id="KW-1185">Reference proteome</keyword>
<dbReference type="InterPro" id="IPR039905">
    <property type="entry name" value="CD2BP2/Lin1"/>
</dbReference>
<name>A0A2V0PB91_9CHLO</name>
<dbReference type="GO" id="GO:0005682">
    <property type="term" value="C:U5 snRNP"/>
    <property type="evidence" value="ECO:0007669"/>
    <property type="project" value="InterPro"/>
</dbReference>
<reference evidence="2 3" key="1">
    <citation type="journal article" date="2018" name="Sci. Rep.">
        <title>Raphidocelis subcapitata (=Pseudokirchneriella subcapitata) provides an insight into genome evolution and environmental adaptations in the Sphaeropleales.</title>
        <authorList>
            <person name="Suzuki S."/>
            <person name="Yamaguchi H."/>
            <person name="Nakajima N."/>
            <person name="Kawachi M."/>
        </authorList>
    </citation>
    <scope>NUCLEOTIDE SEQUENCE [LARGE SCALE GENOMIC DNA]</scope>
    <source>
        <strain evidence="2 3">NIES-35</strain>
    </source>
</reference>
<feature type="compositionally biased region" description="Gly residues" evidence="1">
    <location>
        <begin position="351"/>
        <end position="361"/>
    </location>
</feature>
<dbReference type="Proteomes" id="UP000247498">
    <property type="component" value="Unassembled WGS sequence"/>
</dbReference>
<dbReference type="PANTHER" id="PTHR13138:SF3">
    <property type="entry name" value="CD2 ANTIGEN CYTOPLASMIC TAIL-BINDING PROTEIN 2"/>
    <property type="match status" value="1"/>
</dbReference>
<dbReference type="OrthoDB" id="331341at2759"/>
<dbReference type="STRING" id="307507.A0A2V0PB91"/>
<dbReference type="AlphaFoldDB" id="A0A2V0PB91"/>
<dbReference type="InParanoid" id="A0A2V0PB91"/>
<dbReference type="PANTHER" id="PTHR13138">
    <property type="entry name" value="PROTEIN LIN1"/>
    <property type="match status" value="1"/>
</dbReference>
<evidence type="ECO:0000313" key="2">
    <source>
        <dbReference type="EMBL" id="GBF95150.1"/>
    </source>
</evidence>
<feature type="region of interest" description="Disordered" evidence="1">
    <location>
        <begin position="349"/>
        <end position="387"/>
    </location>
</feature>
<feature type="compositionally biased region" description="Acidic residues" evidence="1">
    <location>
        <begin position="91"/>
        <end position="121"/>
    </location>
</feature>
<comment type="caution">
    <text evidence="2">The sequence shown here is derived from an EMBL/GenBank/DDBJ whole genome shotgun (WGS) entry which is preliminary data.</text>
</comment>
<feature type="compositionally biased region" description="Basic and acidic residues" evidence="1">
    <location>
        <begin position="122"/>
        <end position="139"/>
    </location>
</feature>
<organism evidence="2 3">
    <name type="scientific">Raphidocelis subcapitata</name>
    <dbReference type="NCBI Taxonomy" id="307507"/>
    <lineage>
        <taxon>Eukaryota</taxon>
        <taxon>Viridiplantae</taxon>
        <taxon>Chlorophyta</taxon>
        <taxon>core chlorophytes</taxon>
        <taxon>Chlorophyceae</taxon>
        <taxon>CS clade</taxon>
        <taxon>Sphaeropleales</taxon>
        <taxon>Selenastraceae</taxon>
        <taxon>Raphidocelis</taxon>
    </lineage>
</organism>
<feature type="compositionally biased region" description="Acidic residues" evidence="1">
    <location>
        <begin position="368"/>
        <end position="379"/>
    </location>
</feature>
<feature type="compositionally biased region" description="Low complexity" evidence="1">
    <location>
        <begin position="418"/>
        <end position="429"/>
    </location>
</feature>
<accession>A0A2V0PB91</accession>
<feature type="compositionally biased region" description="Basic and acidic residues" evidence="1">
    <location>
        <begin position="183"/>
        <end position="198"/>
    </location>
</feature>
<feature type="region of interest" description="Disordered" evidence="1">
    <location>
        <begin position="24"/>
        <end position="198"/>
    </location>
</feature>
<feature type="region of interest" description="Disordered" evidence="1">
    <location>
        <begin position="402"/>
        <end position="437"/>
    </location>
</feature>
<dbReference type="EMBL" id="BDRX01000060">
    <property type="protein sequence ID" value="GBF95150.1"/>
    <property type="molecule type" value="Genomic_DNA"/>
</dbReference>
<feature type="compositionally biased region" description="Basic residues" evidence="1">
    <location>
        <begin position="77"/>
        <end position="86"/>
    </location>
</feature>
<feature type="compositionally biased region" description="Basic and acidic residues" evidence="1">
    <location>
        <begin position="166"/>
        <end position="176"/>
    </location>
</feature>
<proteinExistence type="predicted"/>
<feature type="compositionally biased region" description="Low complexity" evidence="1">
    <location>
        <begin position="147"/>
        <end position="160"/>
    </location>
</feature>